<sequence>MPKAKKPPLLIWQPRGKEQPSPTIVRPFIVKAADRLPVPIYYLNKTGAWTPIENGFAIPRDRIQDLIDVLNQALAMPYPDKEQTHE</sequence>
<dbReference type="AlphaFoldDB" id="A0A2T5IT78"/>
<reference evidence="1 2" key="1">
    <citation type="submission" date="2018-04" db="EMBL/GenBank/DDBJ databases">
        <title>Genomic Encyclopedia of Archaeal and Bacterial Type Strains, Phase II (KMG-II): from individual species to whole genera.</title>
        <authorList>
            <person name="Goeker M."/>
        </authorList>
    </citation>
    <scope>NUCLEOTIDE SEQUENCE [LARGE SCALE GENOMIC DNA]</scope>
    <source>
        <strain evidence="1 2">DSM 5822</strain>
    </source>
</reference>
<keyword evidence="2" id="KW-1185">Reference proteome</keyword>
<evidence type="ECO:0000313" key="1">
    <source>
        <dbReference type="EMBL" id="PTQ87062.1"/>
    </source>
</evidence>
<protein>
    <submittedName>
        <fullName evidence="1">Uncharacterized protein</fullName>
    </submittedName>
</protein>
<name>A0A2T5IT78_9GAMM</name>
<dbReference type="Proteomes" id="UP000244223">
    <property type="component" value="Unassembled WGS sequence"/>
</dbReference>
<organism evidence="1 2">
    <name type="scientific">Agitococcus lubricus</name>
    <dbReference type="NCBI Taxonomy" id="1077255"/>
    <lineage>
        <taxon>Bacteria</taxon>
        <taxon>Pseudomonadati</taxon>
        <taxon>Pseudomonadota</taxon>
        <taxon>Gammaproteobacteria</taxon>
        <taxon>Moraxellales</taxon>
        <taxon>Moraxellaceae</taxon>
        <taxon>Agitococcus</taxon>
    </lineage>
</organism>
<proteinExistence type="predicted"/>
<gene>
    <name evidence="1" type="ORF">C8N29_1257</name>
</gene>
<evidence type="ECO:0000313" key="2">
    <source>
        <dbReference type="Proteomes" id="UP000244223"/>
    </source>
</evidence>
<accession>A0A2T5IT78</accession>
<dbReference type="RefSeq" id="WP_107866953.1">
    <property type="nucleotide sequence ID" value="NZ_QAON01000025.1"/>
</dbReference>
<comment type="caution">
    <text evidence="1">The sequence shown here is derived from an EMBL/GenBank/DDBJ whole genome shotgun (WGS) entry which is preliminary data.</text>
</comment>
<dbReference type="EMBL" id="QAON01000025">
    <property type="protein sequence ID" value="PTQ87062.1"/>
    <property type="molecule type" value="Genomic_DNA"/>
</dbReference>